<keyword evidence="12" id="KW-1185">Reference proteome</keyword>
<dbReference type="KEGG" id="serw:FY030_14865"/>
<dbReference type="PANTHER" id="PTHR30572">
    <property type="entry name" value="MEMBRANE COMPONENT OF TRANSPORTER-RELATED"/>
    <property type="match status" value="1"/>
</dbReference>
<evidence type="ECO:0000256" key="6">
    <source>
        <dbReference type="ARBA" id="ARBA00038076"/>
    </source>
</evidence>
<dbReference type="InterPro" id="IPR003838">
    <property type="entry name" value="ABC3_permease_C"/>
</dbReference>
<evidence type="ECO:0000259" key="9">
    <source>
        <dbReference type="Pfam" id="PF02687"/>
    </source>
</evidence>
<reference evidence="11 12" key="1">
    <citation type="submission" date="2019-09" db="EMBL/GenBank/DDBJ databases">
        <title>Serinicoccus pratensis sp. nov., isolated from meadow soil.</title>
        <authorList>
            <person name="Zhang W."/>
        </authorList>
    </citation>
    <scope>NUCLEOTIDE SEQUENCE [LARGE SCALE GENOMIC DNA]</scope>
    <source>
        <strain evidence="11 12">W204</strain>
    </source>
</reference>
<evidence type="ECO:0000256" key="3">
    <source>
        <dbReference type="ARBA" id="ARBA00022692"/>
    </source>
</evidence>
<dbReference type="GO" id="GO:0022857">
    <property type="term" value="F:transmembrane transporter activity"/>
    <property type="evidence" value="ECO:0007669"/>
    <property type="project" value="TreeGrafter"/>
</dbReference>
<dbReference type="GO" id="GO:0005886">
    <property type="term" value="C:plasma membrane"/>
    <property type="evidence" value="ECO:0007669"/>
    <property type="project" value="UniProtKB-SubCell"/>
</dbReference>
<accession>A0A5J6V9G8</accession>
<feature type="domain" description="ABC3 transporter permease C-terminal" evidence="9">
    <location>
        <begin position="281"/>
        <end position="386"/>
    </location>
</feature>
<evidence type="ECO:0000256" key="5">
    <source>
        <dbReference type="ARBA" id="ARBA00023136"/>
    </source>
</evidence>
<dbReference type="Pfam" id="PF12704">
    <property type="entry name" value="MacB_PCD"/>
    <property type="match status" value="1"/>
</dbReference>
<feature type="domain" description="MacB-like periplasmic core" evidence="10">
    <location>
        <begin position="51"/>
        <end position="244"/>
    </location>
</feature>
<name>A0A5J6V9G8_9MICO</name>
<organism evidence="11 12">
    <name type="scientific">Ornithinimicrobium pratense</name>
    <dbReference type="NCBI Taxonomy" id="2593973"/>
    <lineage>
        <taxon>Bacteria</taxon>
        <taxon>Bacillati</taxon>
        <taxon>Actinomycetota</taxon>
        <taxon>Actinomycetes</taxon>
        <taxon>Micrococcales</taxon>
        <taxon>Ornithinimicrobiaceae</taxon>
        <taxon>Ornithinimicrobium</taxon>
    </lineage>
</organism>
<sequence length="854" mass="86351">MPTGAPTGSGPQGTGPHGSSAENSRPGRSSRASAAWMTAGLAARGRRLISAAIAIIIGTAFLATSLIVVATAQRGLEDAVATGVRDADLVVEMENSWLTIEQYDAVAAVDGVAQVSGDASTYAERGSQYFPGVSVPAAGARLLEGASPTAAGEIAVNPMAADHGVAIGDTLTVTGSEDEDGVANDMEATVVGIIDPGELSQLSYGEGFMATDATLRELDPQLGYNYAQVELAEGADQDTVRTALALAVPEAQVRTGPEAAEARVAGLTGETAVLGAILLGFGAVALATAAIVIANTFTITLAQRTGELALLRCIGAAKTQVRRMVLLEALLLGVLASAVGVLVGLGAAWGLLAFARTLDMGIPLGSGLAVTALAVVLPLAVGTAVTVLASLQPATRATRVSPLAALRPTDTAGKGRRAGWVRLALAALLAGVGLAAMLYAATNRNMLAGVGGGLISFLGVLLAAVVIVPLAVRALGVVARRTGVPGRLAVDNAVRNPGRAAATSAALLVGVTLITMTTIGAATGERTALGEIDDAYTVDLALVASPGTDEDEQPVPAQIPQGVEGRVRALEGVADTSLVPTAQLTLGQDWPVQALGLDEQDGGVFRSASQLATLEPGTVGLSEGLQSMYGLEGGDRLEVSGTGGSQEMTVVEVGLGYNVALHKQDLLVLGGDQVGEGTLLIRAGDDADLGALLTGIQDLGEDTLYYEGSAVERAVITQVLDVLVLVTTALLGVAVIIAVVGIANTLSLSVVERQREHALLRGLGLTRGQMRSMLLTEGVLLAVVSAVLGLGLGLLYAWLGVQTVLPEGTNVRLGIPWARLGLILGVALLAGLLASVLPARRAARVTPAEGLATA</sequence>
<feature type="transmembrane region" description="Helical" evidence="8">
    <location>
        <begin position="722"/>
        <end position="751"/>
    </location>
</feature>
<feature type="transmembrane region" description="Helical" evidence="8">
    <location>
        <begin position="500"/>
        <end position="522"/>
    </location>
</feature>
<proteinExistence type="inferred from homology"/>
<protein>
    <submittedName>
        <fullName evidence="11">FtsX-like permease family protein</fullName>
    </submittedName>
</protein>
<dbReference type="InterPro" id="IPR025857">
    <property type="entry name" value="MacB_PCD"/>
</dbReference>
<feature type="transmembrane region" description="Helical" evidence="8">
    <location>
        <begin position="423"/>
        <end position="442"/>
    </location>
</feature>
<comment type="similarity">
    <text evidence="6">Belongs to the ABC-4 integral membrane protein family.</text>
</comment>
<evidence type="ECO:0000256" key="8">
    <source>
        <dbReference type="SAM" id="Phobius"/>
    </source>
</evidence>
<evidence type="ECO:0000256" key="2">
    <source>
        <dbReference type="ARBA" id="ARBA00022475"/>
    </source>
</evidence>
<feature type="region of interest" description="Disordered" evidence="7">
    <location>
        <begin position="1"/>
        <end position="32"/>
    </location>
</feature>
<feature type="transmembrane region" description="Helical" evidence="8">
    <location>
        <begin position="454"/>
        <end position="479"/>
    </location>
</feature>
<dbReference type="EMBL" id="CP044427">
    <property type="protein sequence ID" value="QFG69811.1"/>
    <property type="molecule type" value="Genomic_DNA"/>
</dbReference>
<feature type="domain" description="ABC3 transporter permease C-terminal" evidence="9">
    <location>
        <begin position="730"/>
        <end position="847"/>
    </location>
</feature>
<keyword evidence="3 8" id="KW-0812">Transmembrane</keyword>
<evidence type="ECO:0000256" key="1">
    <source>
        <dbReference type="ARBA" id="ARBA00004651"/>
    </source>
</evidence>
<dbReference type="InterPro" id="IPR050250">
    <property type="entry name" value="Macrolide_Exporter_MacB"/>
</dbReference>
<keyword evidence="5 8" id="KW-0472">Membrane</keyword>
<dbReference type="AlphaFoldDB" id="A0A5J6V9G8"/>
<dbReference type="PRINTS" id="PR00173">
    <property type="entry name" value="EDTRNSPORT"/>
</dbReference>
<evidence type="ECO:0000313" key="12">
    <source>
        <dbReference type="Proteomes" id="UP000326546"/>
    </source>
</evidence>
<gene>
    <name evidence="11" type="ORF">FY030_14865</name>
</gene>
<dbReference type="Proteomes" id="UP000326546">
    <property type="component" value="Chromosome"/>
</dbReference>
<dbReference type="PANTHER" id="PTHR30572:SF4">
    <property type="entry name" value="ABC TRANSPORTER PERMEASE YTRF"/>
    <property type="match status" value="1"/>
</dbReference>
<feature type="transmembrane region" description="Helical" evidence="8">
    <location>
        <begin position="48"/>
        <end position="70"/>
    </location>
</feature>
<feature type="transmembrane region" description="Helical" evidence="8">
    <location>
        <begin position="272"/>
        <end position="294"/>
    </location>
</feature>
<feature type="transmembrane region" description="Helical" evidence="8">
    <location>
        <begin position="367"/>
        <end position="391"/>
    </location>
</feature>
<dbReference type="Pfam" id="PF02687">
    <property type="entry name" value="FtsX"/>
    <property type="match status" value="2"/>
</dbReference>
<feature type="transmembrane region" description="Helical" evidence="8">
    <location>
        <begin position="329"/>
        <end position="355"/>
    </location>
</feature>
<comment type="subcellular location">
    <subcellularLocation>
        <location evidence="1">Cell membrane</location>
        <topology evidence="1">Multi-pass membrane protein</topology>
    </subcellularLocation>
</comment>
<feature type="transmembrane region" description="Helical" evidence="8">
    <location>
        <begin position="817"/>
        <end position="837"/>
    </location>
</feature>
<keyword evidence="4 8" id="KW-1133">Transmembrane helix</keyword>
<evidence type="ECO:0000256" key="4">
    <source>
        <dbReference type="ARBA" id="ARBA00022989"/>
    </source>
</evidence>
<dbReference type="OrthoDB" id="9780560at2"/>
<dbReference type="RefSeq" id="WP_158062305.1">
    <property type="nucleotide sequence ID" value="NZ_CP044427.1"/>
</dbReference>
<evidence type="ECO:0000259" key="10">
    <source>
        <dbReference type="Pfam" id="PF12704"/>
    </source>
</evidence>
<feature type="transmembrane region" description="Helical" evidence="8">
    <location>
        <begin position="772"/>
        <end position="797"/>
    </location>
</feature>
<keyword evidence="2" id="KW-1003">Cell membrane</keyword>
<evidence type="ECO:0000313" key="11">
    <source>
        <dbReference type="EMBL" id="QFG69811.1"/>
    </source>
</evidence>
<evidence type="ECO:0000256" key="7">
    <source>
        <dbReference type="SAM" id="MobiDB-lite"/>
    </source>
</evidence>